<name>A0A6N7XR57_9FIRM</name>
<keyword evidence="2 7" id="KW-0813">Transport</keyword>
<dbReference type="PROSITE" id="PS50928">
    <property type="entry name" value="ABC_TM1"/>
    <property type="match status" value="1"/>
</dbReference>
<evidence type="ECO:0000256" key="2">
    <source>
        <dbReference type="ARBA" id="ARBA00022448"/>
    </source>
</evidence>
<organism evidence="9 10">
    <name type="scientific">Tissierella pigra</name>
    <dbReference type="NCBI Taxonomy" id="2607614"/>
    <lineage>
        <taxon>Bacteria</taxon>
        <taxon>Bacillati</taxon>
        <taxon>Bacillota</taxon>
        <taxon>Tissierellia</taxon>
        <taxon>Tissierellales</taxon>
        <taxon>Tissierellaceae</taxon>
        <taxon>Tissierella</taxon>
    </lineage>
</organism>
<protein>
    <submittedName>
        <fullName evidence="9">Sugar ABC transporter permease</fullName>
    </submittedName>
</protein>
<feature type="transmembrane region" description="Helical" evidence="7">
    <location>
        <begin position="111"/>
        <end position="132"/>
    </location>
</feature>
<evidence type="ECO:0000256" key="6">
    <source>
        <dbReference type="ARBA" id="ARBA00023136"/>
    </source>
</evidence>
<feature type="transmembrane region" description="Helical" evidence="7">
    <location>
        <begin position="205"/>
        <end position="230"/>
    </location>
</feature>
<feature type="transmembrane region" description="Helical" evidence="7">
    <location>
        <begin position="12"/>
        <end position="35"/>
    </location>
</feature>
<dbReference type="AlphaFoldDB" id="A0A6N7XR57"/>
<feature type="transmembrane region" description="Helical" evidence="7">
    <location>
        <begin position="265"/>
        <end position="287"/>
    </location>
</feature>
<keyword evidence="3" id="KW-1003">Cell membrane</keyword>
<evidence type="ECO:0000256" key="7">
    <source>
        <dbReference type="RuleBase" id="RU363032"/>
    </source>
</evidence>
<evidence type="ECO:0000256" key="3">
    <source>
        <dbReference type="ARBA" id="ARBA00022475"/>
    </source>
</evidence>
<dbReference type="SUPFAM" id="SSF161098">
    <property type="entry name" value="MetI-like"/>
    <property type="match status" value="1"/>
</dbReference>
<dbReference type="EMBL" id="VUNQ01000065">
    <property type="protein sequence ID" value="MSU03322.1"/>
    <property type="molecule type" value="Genomic_DNA"/>
</dbReference>
<dbReference type="CDD" id="cd06261">
    <property type="entry name" value="TM_PBP2"/>
    <property type="match status" value="1"/>
</dbReference>
<dbReference type="InterPro" id="IPR035906">
    <property type="entry name" value="MetI-like_sf"/>
</dbReference>
<keyword evidence="10" id="KW-1185">Reference proteome</keyword>
<sequence length="298" mass="34247">MKKIDKLRKSNTFKGLLYIFPATLILIVFKIYPIIKSFTMSFYTDFDYLSGEVYKRGLDNFQYVLRDPDFYLALKNTFYFVLGAVPLSIILSLGFALLLNSNIKLNSFFRSIYFLPFVTSTAALAIIWRWIFNGDYGLANYMVLLLGGKKIKWLTDPSFTIPILVLFNVWKGMGYKIIIFLAGLQNIDKKYYLSAKIDGASKWNIFTNITLPLLSPTLFFVSITSVIGAFKIFDEVFVLYNTGTGPLKSGLTIVYYIFNKFYRHWQFSISAAAAFVLFIIILIFTLIQLKIGKTKSNY</sequence>
<dbReference type="Pfam" id="PF00528">
    <property type="entry name" value="BPD_transp_1"/>
    <property type="match status" value="1"/>
</dbReference>
<keyword evidence="5 7" id="KW-1133">Transmembrane helix</keyword>
<comment type="caution">
    <text evidence="9">The sequence shown here is derived from an EMBL/GenBank/DDBJ whole genome shotgun (WGS) entry which is preliminary data.</text>
</comment>
<dbReference type="Gene3D" id="1.10.3720.10">
    <property type="entry name" value="MetI-like"/>
    <property type="match status" value="1"/>
</dbReference>
<evidence type="ECO:0000313" key="9">
    <source>
        <dbReference type="EMBL" id="MSU03322.1"/>
    </source>
</evidence>
<dbReference type="RefSeq" id="WP_154442884.1">
    <property type="nucleotide sequence ID" value="NZ_JAHLPJ010000001.1"/>
</dbReference>
<dbReference type="InterPro" id="IPR000515">
    <property type="entry name" value="MetI-like"/>
</dbReference>
<feature type="domain" description="ABC transmembrane type-1" evidence="8">
    <location>
        <begin position="74"/>
        <end position="288"/>
    </location>
</feature>
<keyword evidence="4 7" id="KW-0812">Transmembrane</keyword>
<evidence type="ECO:0000256" key="1">
    <source>
        <dbReference type="ARBA" id="ARBA00004651"/>
    </source>
</evidence>
<dbReference type="InterPro" id="IPR051393">
    <property type="entry name" value="ABC_transporter_permease"/>
</dbReference>
<evidence type="ECO:0000259" key="8">
    <source>
        <dbReference type="PROSITE" id="PS50928"/>
    </source>
</evidence>
<proteinExistence type="inferred from homology"/>
<dbReference type="PANTHER" id="PTHR30193">
    <property type="entry name" value="ABC TRANSPORTER PERMEASE PROTEIN"/>
    <property type="match status" value="1"/>
</dbReference>
<comment type="similarity">
    <text evidence="7">Belongs to the binding-protein-dependent transport system permease family.</text>
</comment>
<evidence type="ECO:0000313" key="10">
    <source>
        <dbReference type="Proteomes" id="UP000469523"/>
    </source>
</evidence>
<dbReference type="GO" id="GO:0005886">
    <property type="term" value="C:plasma membrane"/>
    <property type="evidence" value="ECO:0007669"/>
    <property type="project" value="UniProtKB-SubCell"/>
</dbReference>
<evidence type="ECO:0000256" key="4">
    <source>
        <dbReference type="ARBA" id="ARBA00022692"/>
    </source>
</evidence>
<accession>A0A6N7XR57</accession>
<dbReference type="Proteomes" id="UP000469523">
    <property type="component" value="Unassembled WGS sequence"/>
</dbReference>
<feature type="transmembrane region" description="Helical" evidence="7">
    <location>
        <begin position="159"/>
        <end position="184"/>
    </location>
</feature>
<feature type="transmembrane region" description="Helical" evidence="7">
    <location>
        <begin position="78"/>
        <end position="99"/>
    </location>
</feature>
<keyword evidence="6 7" id="KW-0472">Membrane</keyword>
<evidence type="ECO:0000256" key="5">
    <source>
        <dbReference type="ARBA" id="ARBA00022989"/>
    </source>
</evidence>
<dbReference type="PANTHER" id="PTHR30193:SF37">
    <property type="entry name" value="INNER MEMBRANE ABC TRANSPORTER PERMEASE PROTEIN YCJO"/>
    <property type="match status" value="1"/>
</dbReference>
<comment type="subcellular location">
    <subcellularLocation>
        <location evidence="1 7">Cell membrane</location>
        <topology evidence="1 7">Multi-pass membrane protein</topology>
    </subcellularLocation>
</comment>
<dbReference type="GO" id="GO:0055085">
    <property type="term" value="P:transmembrane transport"/>
    <property type="evidence" value="ECO:0007669"/>
    <property type="project" value="InterPro"/>
</dbReference>
<reference evidence="9 10" key="1">
    <citation type="submission" date="2019-09" db="EMBL/GenBank/DDBJ databases">
        <title>In-depth cultivation of the pig gut microbiome towards novel bacterial diversity and tailored functional studies.</title>
        <authorList>
            <person name="Wylensek D."/>
            <person name="Hitch T.C.A."/>
            <person name="Clavel T."/>
        </authorList>
    </citation>
    <scope>NUCLEOTIDE SEQUENCE [LARGE SCALE GENOMIC DNA]</scope>
    <source>
        <strain evidence="9 10">WCA3-693-APC-4?</strain>
    </source>
</reference>
<gene>
    <name evidence="9" type="ORF">FYJ83_17835</name>
</gene>